<name>R7T540_CAPTE</name>
<keyword evidence="4" id="KW-1185">Reference proteome</keyword>
<reference evidence="2 4" key="2">
    <citation type="journal article" date="2013" name="Nature">
        <title>Insights into bilaterian evolution from three spiralian genomes.</title>
        <authorList>
            <person name="Simakov O."/>
            <person name="Marletaz F."/>
            <person name="Cho S.J."/>
            <person name="Edsinger-Gonzales E."/>
            <person name="Havlak P."/>
            <person name="Hellsten U."/>
            <person name="Kuo D.H."/>
            <person name="Larsson T."/>
            <person name="Lv J."/>
            <person name="Arendt D."/>
            <person name="Savage R."/>
            <person name="Osoegawa K."/>
            <person name="de Jong P."/>
            <person name="Grimwood J."/>
            <person name="Chapman J.A."/>
            <person name="Shapiro H."/>
            <person name="Aerts A."/>
            <person name="Otillar R.P."/>
            <person name="Terry A.Y."/>
            <person name="Boore J.L."/>
            <person name="Grigoriev I.V."/>
            <person name="Lindberg D.R."/>
            <person name="Seaver E.C."/>
            <person name="Weisblat D.A."/>
            <person name="Putnam N.H."/>
            <person name="Rokhsar D.S."/>
        </authorList>
    </citation>
    <scope>NUCLEOTIDE SEQUENCE</scope>
    <source>
        <strain evidence="2 4">I ESC-2004</strain>
    </source>
</reference>
<feature type="compositionally biased region" description="Basic and acidic residues" evidence="1">
    <location>
        <begin position="196"/>
        <end position="222"/>
    </location>
</feature>
<sequence length="222" mass="25205">MGNRCCKPKHVSSDGLDKEVEICCVDGVGRDNLGLEIEKQEFNHYVNGPVIQESKSATSLDVVSRDPKAENSEATETVLDNPILENNQSEINQYVNVFDIQLLISQELQLTHENATKRETHKKRRNNKDNRSNRSSAYGNVTNVHQSYRKEATFRASASDKPDKYRKGAPCFMLLPLMRPTLSDPITGHNIARTPRSREQGNGESKSKKDRIGRIIKENRRR</sequence>
<protein>
    <submittedName>
        <fullName evidence="2 3">Uncharacterized protein</fullName>
    </submittedName>
</protein>
<evidence type="ECO:0000313" key="2">
    <source>
        <dbReference type="EMBL" id="ELT88302.1"/>
    </source>
</evidence>
<dbReference type="EMBL" id="KB311874">
    <property type="protein sequence ID" value="ELT88302.1"/>
    <property type="molecule type" value="Genomic_DNA"/>
</dbReference>
<gene>
    <name evidence="2" type="ORF">CAPTEDRAFT_187706</name>
</gene>
<dbReference type="HOGENOM" id="CLU_1246419_0_0_1"/>
<dbReference type="AlphaFoldDB" id="R7T540"/>
<dbReference type="EnsemblMetazoa" id="CapteT187706">
    <property type="protein sequence ID" value="CapteP187706"/>
    <property type="gene ID" value="CapteG187706"/>
</dbReference>
<reference evidence="4" key="1">
    <citation type="submission" date="2012-12" db="EMBL/GenBank/DDBJ databases">
        <authorList>
            <person name="Hellsten U."/>
            <person name="Grimwood J."/>
            <person name="Chapman J.A."/>
            <person name="Shapiro H."/>
            <person name="Aerts A."/>
            <person name="Otillar R.P."/>
            <person name="Terry A.Y."/>
            <person name="Boore J.L."/>
            <person name="Simakov O."/>
            <person name="Marletaz F."/>
            <person name="Cho S.-J."/>
            <person name="Edsinger-Gonzales E."/>
            <person name="Havlak P."/>
            <person name="Kuo D.-H."/>
            <person name="Larsson T."/>
            <person name="Lv J."/>
            <person name="Arendt D."/>
            <person name="Savage R."/>
            <person name="Osoegawa K."/>
            <person name="de Jong P."/>
            <person name="Lindberg D.R."/>
            <person name="Seaver E.C."/>
            <person name="Weisblat D.A."/>
            <person name="Putnam N.H."/>
            <person name="Grigoriev I.V."/>
            <person name="Rokhsar D.S."/>
        </authorList>
    </citation>
    <scope>NUCLEOTIDE SEQUENCE</scope>
    <source>
        <strain evidence="4">I ESC-2004</strain>
    </source>
</reference>
<feature type="compositionally biased region" description="Basic and acidic residues" evidence="1">
    <location>
        <begin position="148"/>
        <end position="165"/>
    </location>
</feature>
<evidence type="ECO:0000313" key="3">
    <source>
        <dbReference type="EnsemblMetazoa" id="CapteP187706"/>
    </source>
</evidence>
<reference evidence="3" key="3">
    <citation type="submission" date="2015-06" db="UniProtKB">
        <authorList>
            <consortium name="EnsemblMetazoa"/>
        </authorList>
    </citation>
    <scope>IDENTIFICATION</scope>
</reference>
<feature type="compositionally biased region" description="Polar residues" evidence="1">
    <location>
        <begin position="137"/>
        <end position="146"/>
    </location>
</feature>
<proteinExistence type="predicted"/>
<organism evidence="2">
    <name type="scientific">Capitella teleta</name>
    <name type="common">Polychaete worm</name>
    <dbReference type="NCBI Taxonomy" id="283909"/>
    <lineage>
        <taxon>Eukaryota</taxon>
        <taxon>Metazoa</taxon>
        <taxon>Spiralia</taxon>
        <taxon>Lophotrochozoa</taxon>
        <taxon>Annelida</taxon>
        <taxon>Polychaeta</taxon>
        <taxon>Sedentaria</taxon>
        <taxon>Scolecida</taxon>
        <taxon>Capitellidae</taxon>
        <taxon>Capitella</taxon>
    </lineage>
</organism>
<feature type="region of interest" description="Disordered" evidence="1">
    <location>
        <begin position="114"/>
        <end position="165"/>
    </location>
</feature>
<feature type="region of interest" description="Disordered" evidence="1">
    <location>
        <begin position="183"/>
        <end position="222"/>
    </location>
</feature>
<dbReference type="Proteomes" id="UP000014760">
    <property type="component" value="Unassembled WGS sequence"/>
</dbReference>
<evidence type="ECO:0000256" key="1">
    <source>
        <dbReference type="SAM" id="MobiDB-lite"/>
    </source>
</evidence>
<dbReference type="EMBL" id="AMQN01015413">
    <property type="status" value="NOT_ANNOTATED_CDS"/>
    <property type="molecule type" value="Genomic_DNA"/>
</dbReference>
<evidence type="ECO:0000313" key="4">
    <source>
        <dbReference type="Proteomes" id="UP000014760"/>
    </source>
</evidence>
<accession>R7T540</accession>